<feature type="compositionally biased region" description="Basic and acidic residues" evidence="1">
    <location>
        <begin position="75"/>
        <end position="111"/>
    </location>
</feature>
<feature type="compositionally biased region" description="Basic residues" evidence="1">
    <location>
        <begin position="461"/>
        <end position="478"/>
    </location>
</feature>
<feature type="compositionally biased region" description="Basic residues" evidence="1">
    <location>
        <begin position="53"/>
        <end position="64"/>
    </location>
</feature>
<dbReference type="PANTHER" id="PTHR34660:SF7">
    <property type="entry name" value="DNA LIGASE-LIKE PROTEIN"/>
    <property type="match status" value="1"/>
</dbReference>
<dbReference type="EMBL" id="CM002288">
    <property type="protein sequence ID" value="ESW32637.1"/>
    <property type="molecule type" value="Genomic_DNA"/>
</dbReference>
<protein>
    <submittedName>
        <fullName evidence="2">Uncharacterized protein</fullName>
    </submittedName>
</protein>
<accession>V7CR25</accession>
<dbReference type="Proteomes" id="UP000000226">
    <property type="component" value="Chromosome 1"/>
</dbReference>
<evidence type="ECO:0000313" key="2">
    <source>
        <dbReference type="EMBL" id="ESW32637.1"/>
    </source>
</evidence>
<feature type="compositionally biased region" description="Polar residues" evidence="1">
    <location>
        <begin position="166"/>
        <end position="180"/>
    </location>
</feature>
<dbReference type="SMR" id="V7CR25"/>
<sequence>MFVSLDFFPVLYLKMLFWCLKLREEEVEKKRKEKIEKKKIKKEKKRAKEEKKEKRKEKKERKHKEGTNKATNGSDDDKKFKLINDIKETKAEEKLQKGEVGENELLERSGITEELEQPVTSREPCCLSDSTQSSKRKRGSPQSTHENGPAIKIRLPLRKHSEPEELNSNSKFHVGSSSGNVEDIEDPLTNKTNLASERESKCVSDTGPKRLLGKSDSSSCKGLQNSVSGNAAVTKSTVGSDRQSQCLSSTEPKRVVGNLDSRHSKSVQNSVRPDVVAAKNTLGNDSQSQSLRTTECKRVPLGNSVSRHGNAMQNSVHGDGVVLKNIVGSERQSQSLRTAVPNGALENSDGRPGKVMQNSVNGKVVVDQSTIGSDRQSQGLKLDEHKRVVGNSGKTIHNSIRGDSVDKSTLENDRQTQCLGNAEHKRVHGKSDARHGKGVQNLVHGEAVVTKSTPGSDHQSKHLTKRKRVHDKHDSKHSKALQNLVHGDAVVTDKAVDAMDIDKAVGDAMGIVTAVDDGSKKVESLYKSLLLIPPLTYDGFESLDQDWLFSSEAEANRHVSKKQKCDSDVFKLSSSIWPRAEYFPEVDVYALPYAVPF</sequence>
<dbReference type="OMA" id="HENGPAI"/>
<dbReference type="AlphaFoldDB" id="V7CR25"/>
<dbReference type="eggNOG" id="ENOG502S556">
    <property type="taxonomic scope" value="Eukaryota"/>
</dbReference>
<dbReference type="OrthoDB" id="778084at2759"/>
<dbReference type="PANTHER" id="PTHR34660">
    <property type="entry name" value="MYB-LIKE PROTEIN X"/>
    <property type="match status" value="1"/>
</dbReference>
<organism evidence="2 3">
    <name type="scientific">Phaseolus vulgaris</name>
    <name type="common">Kidney bean</name>
    <name type="synonym">French bean</name>
    <dbReference type="NCBI Taxonomy" id="3885"/>
    <lineage>
        <taxon>Eukaryota</taxon>
        <taxon>Viridiplantae</taxon>
        <taxon>Streptophyta</taxon>
        <taxon>Embryophyta</taxon>
        <taxon>Tracheophyta</taxon>
        <taxon>Spermatophyta</taxon>
        <taxon>Magnoliopsida</taxon>
        <taxon>eudicotyledons</taxon>
        <taxon>Gunneridae</taxon>
        <taxon>Pentapetalae</taxon>
        <taxon>rosids</taxon>
        <taxon>fabids</taxon>
        <taxon>Fabales</taxon>
        <taxon>Fabaceae</taxon>
        <taxon>Papilionoideae</taxon>
        <taxon>50 kb inversion clade</taxon>
        <taxon>NPAAA clade</taxon>
        <taxon>indigoferoid/millettioid clade</taxon>
        <taxon>Phaseoleae</taxon>
        <taxon>Phaseolus</taxon>
    </lineage>
</organism>
<feature type="compositionally biased region" description="Polar residues" evidence="1">
    <location>
        <begin position="215"/>
        <end position="250"/>
    </location>
</feature>
<reference evidence="3" key="1">
    <citation type="journal article" date="2014" name="Nat. Genet.">
        <title>A reference genome for common bean and genome-wide analysis of dual domestications.</title>
        <authorList>
            <person name="Schmutz J."/>
            <person name="McClean P.E."/>
            <person name="Mamidi S."/>
            <person name="Wu G.A."/>
            <person name="Cannon S.B."/>
            <person name="Grimwood J."/>
            <person name="Jenkins J."/>
            <person name="Shu S."/>
            <person name="Song Q."/>
            <person name="Chavarro C."/>
            <person name="Torres-Torres M."/>
            <person name="Geffroy V."/>
            <person name="Moghaddam S.M."/>
            <person name="Gao D."/>
            <person name="Abernathy B."/>
            <person name="Barry K."/>
            <person name="Blair M."/>
            <person name="Brick M.A."/>
            <person name="Chovatia M."/>
            <person name="Gepts P."/>
            <person name="Goodstein D.M."/>
            <person name="Gonzales M."/>
            <person name="Hellsten U."/>
            <person name="Hyten D.L."/>
            <person name="Jia G."/>
            <person name="Kelly J.D."/>
            <person name="Kudrna D."/>
            <person name="Lee R."/>
            <person name="Richard M.M."/>
            <person name="Miklas P.N."/>
            <person name="Osorno J.M."/>
            <person name="Rodrigues J."/>
            <person name="Thareau V."/>
            <person name="Urrea C.A."/>
            <person name="Wang M."/>
            <person name="Yu Y."/>
            <person name="Zhang M."/>
            <person name="Wing R.A."/>
            <person name="Cregan P.B."/>
            <person name="Rokhsar D.S."/>
            <person name="Jackson S.A."/>
        </authorList>
    </citation>
    <scope>NUCLEOTIDE SEQUENCE [LARGE SCALE GENOMIC DNA]</scope>
    <source>
        <strain evidence="3">cv. G19833</strain>
    </source>
</reference>
<dbReference type="Gramene" id="ESW32637">
    <property type="protein sequence ID" value="ESW32637"/>
    <property type="gene ID" value="PHAVU_001G004700g"/>
</dbReference>
<name>V7CR25_PHAVU</name>
<evidence type="ECO:0000313" key="3">
    <source>
        <dbReference type="Proteomes" id="UP000000226"/>
    </source>
</evidence>
<feature type="region of interest" description="Disordered" evidence="1">
    <location>
        <begin position="447"/>
        <end position="478"/>
    </location>
</feature>
<gene>
    <name evidence="2" type="ORF">PHAVU_001G004700g</name>
</gene>
<keyword evidence="3" id="KW-1185">Reference proteome</keyword>
<proteinExistence type="predicted"/>
<dbReference type="STRING" id="3885.V7CR25"/>
<feature type="region of interest" description="Disordered" evidence="1">
    <location>
        <begin position="332"/>
        <end position="358"/>
    </location>
</feature>
<feature type="region of interest" description="Disordered" evidence="1">
    <location>
        <begin position="29"/>
        <end position="251"/>
    </location>
</feature>
<evidence type="ECO:0000256" key="1">
    <source>
        <dbReference type="SAM" id="MobiDB-lite"/>
    </source>
</evidence>